<keyword evidence="6" id="KW-1185">Reference proteome</keyword>
<gene>
    <name evidence="5" type="primary">epsE_2</name>
    <name evidence="5" type="ORF">Poly41_39580</name>
</gene>
<comment type="similarity">
    <text evidence="1">Belongs to the GSP E family.</text>
</comment>
<dbReference type="GO" id="GO:0005524">
    <property type="term" value="F:ATP binding"/>
    <property type="evidence" value="ECO:0007669"/>
    <property type="project" value="UniProtKB-KW"/>
</dbReference>
<dbReference type="AlphaFoldDB" id="A0A5C6DJC3"/>
<name>A0A5C6DJC3_9BACT</name>
<evidence type="ECO:0000256" key="3">
    <source>
        <dbReference type="ARBA" id="ARBA00022840"/>
    </source>
</evidence>
<dbReference type="PANTHER" id="PTHR30258">
    <property type="entry name" value="TYPE II SECRETION SYSTEM PROTEIN GSPE-RELATED"/>
    <property type="match status" value="1"/>
</dbReference>
<dbReference type="GO" id="GO:0016887">
    <property type="term" value="F:ATP hydrolysis activity"/>
    <property type="evidence" value="ECO:0007669"/>
    <property type="project" value="TreeGrafter"/>
</dbReference>
<dbReference type="CDD" id="cd01129">
    <property type="entry name" value="PulE-GspE-like"/>
    <property type="match status" value="1"/>
</dbReference>
<feature type="domain" description="AAA+ ATPase" evidence="4">
    <location>
        <begin position="170"/>
        <end position="293"/>
    </location>
</feature>
<accession>A0A5C6DJC3</accession>
<evidence type="ECO:0000259" key="4">
    <source>
        <dbReference type="SMART" id="SM00382"/>
    </source>
</evidence>
<evidence type="ECO:0000256" key="2">
    <source>
        <dbReference type="ARBA" id="ARBA00022741"/>
    </source>
</evidence>
<proteinExistence type="inferred from homology"/>
<comment type="caution">
    <text evidence="5">The sequence shown here is derived from an EMBL/GenBank/DDBJ whole genome shotgun (WGS) entry which is preliminary data.</text>
</comment>
<dbReference type="Pfam" id="PF00437">
    <property type="entry name" value="T2SSE"/>
    <property type="match status" value="1"/>
</dbReference>
<evidence type="ECO:0000256" key="1">
    <source>
        <dbReference type="ARBA" id="ARBA00006611"/>
    </source>
</evidence>
<reference evidence="5 6" key="1">
    <citation type="submission" date="2019-02" db="EMBL/GenBank/DDBJ databases">
        <title>Deep-cultivation of Planctomycetes and their phenomic and genomic characterization uncovers novel biology.</title>
        <authorList>
            <person name="Wiegand S."/>
            <person name="Jogler M."/>
            <person name="Boedeker C."/>
            <person name="Pinto D."/>
            <person name="Vollmers J."/>
            <person name="Rivas-Marin E."/>
            <person name="Kohn T."/>
            <person name="Peeters S.H."/>
            <person name="Heuer A."/>
            <person name="Rast P."/>
            <person name="Oberbeckmann S."/>
            <person name="Bunk B."/>
            <person name="Jeske O."/>
            <person name="Meyerdierks A."/>
            <person name="Storesund J.E."/>
            <person name="Kallscheuer N."/>
            <person name="Luecker S."/>
            <person name="Lage O.M."/>
            <person name="Pohl T."/>
            <person name="Merkel B.J."/>
            <person name="Hornburger P."/>
            <person name="Mueller R.-W."/>
            <person name="Bruemmer F."/>
            <person name="Labrenz M."/>
            <person name="Spormann A.M."/>
            <person name="Op Den Camp H."/>
            <person name="Overmann J."/>
            <person name="Amann R."/>
            <person name="Jetten M.S.M."/>
            <person name="Mascher T."/>
            <person name="Medema M.H."/>
            <person name="Devos D.P."/>
            <person name="Kaster A.-K."/>
            <person name="Ovreas L."/>
            <person name="Rohde M."/>
            <person name="Galperin M.Y."/>
            <person name="Jogler C."/>
        </authorList>
    </citation>
    <scope>NUCLEOTIDE SEQUENCE [LARGE SCALE GENOMIC DNA]</scope>
    <source>
        <strain evidence="5 6">Poly41</strain>
    </source>
</reference>
<dbReference type="Gene3D" id="3.40.50.300">
    <property type="entry name" value="P-loop containing nucleotide triphosphate hydrolases"/>
    <property type="match status" value="1"/>
</dbReference>
<dbReference type="SUPFAM" id="SSF52540">
    <property type="entry name" value="P-loop containing nucleoside triphosphate hydrolases"/>
    <property type="match status" value="1"/>
</dbReference>
<dbReference type="Gene3D" id="3.30.450.90">
    <property type="match status" value="1"/>
</dbReference>
<dbReference type="Proteomes" id="UP000319143">
    <property type="component" value="Unassembled WGS sequence"/>
</dbReference>
<evidence type="ECO:0000313" key="6">
    <source>
        <dbReference type="Proteomes" id="UP000319143"/>
    </source>
</evidence>
<organism evidence="5 6">
    <name type="scientific">Novipirellula artificiosorum</name>
    <dbReference type="NCBI Taxonomy" id="2528016"/>
    <lineage>
        <taxon>Bacteria</taxon>
        <taxon>Pseudomonadati</taxon>
        <taxon>Planctomycetota</taxon>
        <taxon>Planctomycetia</taxon>
        <taxon>Pirellulales</taxon>
        <taxon>Pirellulaceae</taxon>
        <taxon>Novipirellula</taxon>
    </lineage>
</organism>
<keyword evidence="3" id="KW-0067">ATP-binding</keyword>
<dbReference type="SMART" id="SM00382">
    <property type="entry name" value="AAA"/>
    <property type="match status" value="1"/>
</dbReference>
<dbReference type="InterPro" id="IPR001482">
    <property type="entry name" value="T2SS/T4SS_dom"/>
</dbReference>
<dbReference type="InterPro" id="IPR027417">
    <property type="entry name" value="P-loop_NTPase"/>
</dbReference>
<evidence type="ECO:0000313" key="5">
    <source>
        <dbReference type="EMBL" id="TWU36204.1"/>
    </source>
</evidence>
<protein>
    <submittedName>
        <fullName evidence="5">Type II secretion system protein E</fullName>
    </submittedName>
</protein>
<dbReference type="GO" id="GO:0005886">
    <property type="term" value="C:plasma membrane"/>
    <property type="evidence" value="ECO:0007669"/>
    <property type="project" value="TreeGrafter"/>
</dbReference>
<dbReference type="PANTHER" id="PTHR30258:SF2">
    <property type="entry name" value="COMG OPERON PROTEIN 1"/>
    <property type="match status" value="1"/>
</dbReference>
<keyword evidence="2" id="KW-0547">Nucleotide-binding</keyword>
<sequence>MGDAKLHDLLGRTEQPDMANGIFSKLNPADPHYAIDVVDSLIPLALARGASDVHLHPRGEGWEVLVRIDGVLSVTDWIKGGGQSDPVSRLMVLAGLPTYRSSQPMEGRMKWKTPITSDDDASLRLGIFPTVHGPRAVLRLLRKDDRYDTLESLGLSSIVTATLRDLANQTDGAILLSGPAGSGKTTTLYAMLRCIAAAEPRRSVLTIEDPVESVIDSISQSELDVSGGMTLASALRSAVRQDSEVLLVSEIRDPETAEAAMQASLTGHLVFSSLHATDVAASLRRLVQFGVPPHVVRSGVRAILAQRLLRRICSTCQAGSSKPNDCDACSGTGYRGRVAIAQCVMFDGTDPVGESLSATLESAQTLSQMRCDAAAAAKSDLRSEALRCVEAGWTDEAEVYRVLGSAPLRS</sequence>
<dbReference type="EMBL" id="SJPV01000006">
    <property type="protein sequence ID" value="TWU36204.1"/>
    <property type="molecule type" value="Genomic_DNA"/>
</dbReference>
<dbReference type="InterPro" id="IPR003593">
    <property type="entry name" value="AAA+_ATPase"/>
</dbReference>